<name>A0A9K3CU86_9EUKA</name>
<comment type="caution">
    <text evidence="3">The sequence shown here is derived from an EMBL/GenBank/DDBJ whole genome shotgun (WGS) entry which is preliminary data.</text>
</comment>
<dbReference type="AlphaFoldDB" id="A0A9K3CU86"/>
<evidence type="ECO:0000313" key="3">
    <source>
        <dbReference type="EMBL" id="GIQ82210.1"/>
    </source>
</evidence>
<evidence type="ECO:0000256" key="1">
    <source>
        <dbReference type="ARBA" id="ARBA00005375"/>
    </source>
</evidence>
<dbReference type="EMBL" id="BDIP01000623">
    <property type="protein sequence ID" value="GIQ82210.1"/>
    <property type="molecule type" value="Genomic_DNA"/>
</dbReference>
<sequence length="372" mass="42317">MGSESWAQKYTPEFALVVTRHGARSTLHPFPTEPDQWHCDLNYLMMYADGDAPIQQPLYMEFFYDNGLNALPGTCMLGELTPVGRDQELVLGQFYRSRYIDDLGLIPSSMDPSLLYLRSTDVQRTKESLMAQLNGLYPDSARQHRLHVHTGDSTYDDMIPQTARCPRMAEIYDNITQEQFYQDYQASIQPEMDSICGKIGGSMDWVPIYDNLMARNSSSMGLPFGITEHEYQTSIDAADFEMYAQFYRQTEYLQLYIGMFVHEITQMLLAAADGELPFTFAMHSGHDSTVSPLMGVLQDWDYTWPPYASVVAFELWTDQTGAYYVKSRFIDSDLRPPFCGGLVYCPLDTFVAGMEVYALPDVDTYLARCAGL</sequence>
<dbReference type="Proteomes" id="UP000265618">
    <property type="component" value="Unassembled WGS sequence"/>
</dbReference>
<dbReference type="InterPro" id="IPR000560">
    <property type="entry name" value="His_Pase_clade-2"/>
</dbReference>
<organism evidence="3 4">
    <name type="scientific">Kipferlia bialata</name>
    <dbReference type="NCBI Taxonomy" id="797122"/>
    <lineage>
        <taxon>Eukaryota</taxon>
        <taxon>Metamonada</taxon>
        <taxon>Carpediemonas-like organisms</taxon>
        <taxon>Kipferlia</taxon>
    </lineage>
</organism>
<dbReference type="InterPro" id="IPR029033">
    <property type="entry name" value="His_PPase_superfam"/>
</dbReference>
<evidence type="ECO:0000256" key="2">
    <source>
        <dbReference type="ARBA" id="ARBA00022801"/>
    </source>
</evidence>
<dbReference type="InterPro" id="IPR050645">
    <property type="entry name" value="Histidine_acid_phosphatase"/>
</dbReference>
<comment type="similarity">
    <text evidence="1">Belongs to the histidine acid phosphatase family.</text>
</comment>
<protein>
    <submittedName>
        <fullName evidence="3">Histidine phosphatase superfamily protein, clade-2</fullName>
    </submittedName>
</protein>
<dbReference type="Gene3D" id="3.40.50.1240">
    <property type="entry name" value="Phosphoglycerate mutase-like"/>
    <property type="match status" value="1"/>
</dbReference>
<dbReference type="CDD" id="cd07061">
    <property type="entry name" value="HP_HAP_like"/>
    <property type="match status" value="1"/>
</dbReference>
<dbReference type="PANTHER" id="PTHR11567:SF110">
    <property type="entry name" value="2-PHOSPHOXYLOSE PHOSPHATASE 1"/>
    <property type="match status" value="1"/>
</dbReference>
<dbReference type="OrthoDB" id="10257284at2759"/>
<accession>A0A9K3CU86</accession>
<evidence type="ECO:0000313" key="4">
    <source>
        <dbReference type="Proteomes" id="UP000265618"/>
    </source>
</evidence>
<proteinExistence type="inferred from homology"/>
<keyword evidence="4" id="KW-1185">Reference proteome</keyword>
<dbReference type="Pfam" id="PF00328">
    <property type="entry name" value="His_Phos_2"/>
    <property type="match status" value="1"/>
</dbReference>
<gene>
    <name evidence="3" type="ORF">KIPB_003306</name>
</gene>
<keyword evidence="2" id="KW-0378">Hydrolase</keyword>
<dbReference type="GO" id="GO:0016791">
    <property type="term" value="F:phosphatase activity"/>
    <property type="evidence" value="ECO:0007669"/>
    <property type="project" value="TreeGrafter"/>
</dbReference>
<dbReference type="PANTHER" id="PTHR11567">
    <property type="entry name" value="ACID PHOSPHATASE-RELATED"/>
    <property type="match status" value="1"/>
</dbReference>
<dbReference type="SUPFAM" id="SSF53254">
    <property type="entry name" value="Phosphoglycerate mutase-like"/>
    <property type="match status" value="1"/>
</dbReference>
<reference evidence="3 4" key="1">
    <citation type="journal article" date="2018" name="PLoS ONE">
        <title>The draft genome of Kipferlia bialata reveals reductive genome evolution in fornicate parasites.</title>
        <authorList>
            <person name="Tanifuji G."/>
            <person name="Takabayashi S."/>
            <person name="Kume K."/>
            <person name="Takagi M."/>
            <person name="Nakayama T."/>
            <person name="Kamikawa R."/>
            <person name="Inagaki Y."/>
            <person name="Hashimoto T."/>
        </authorList>
    </citation>
    <scope>NUCLEOTIDE SEQUENCE [LARGE SCALE GENOMIC DNA]</scope>
    <source>
        <strain evidence="3">NY0173</strain>
    </source>
</reference>